<dbReference type="Proteomes" id="UP000249890">
    <property type="component" value="Chromosome"/>
</dbReference>
<dbReference type="Pfam" id="PF00106">
    <property type="entry name" value="adh_short"/>
    <property type="match status" value="1"/>
</dbReference>
<dbReference type="GO" id="GO:0016020">
    <property type="term" value="C:membrane"/>
    <property type="evidence" value="ECO:0007669"/>
    <property type="project" value="TreeGrafter"/>
</dbReference>
<dbReference type="AlphaFoldDB" id="A0A2Z2KCT4"/>
<sequence length="71" mass="7581">MSNIQDKVVIITGASSGIGEATAKELASKGAKLVLAARREDRLQKLQAKIEKSGGKAVYKVTLRLSRGRIT</sequence>
<dbReference type="PANTHER" id="PTHR44196:SF1">
    <property type="entry name" value="DEHYDROGENASE_REDUCTASE SDR FAMILY MEMBER 7B"/>
    <property type="match status" value="1"/>
</dbReference>
<evidence type="ECO:0000256" key="2">
    <source>
        <dbReference type="ARBA" id="ARBA00023002"/>
    </source>
</evidence>
<reference evidence="3 4" key="1">
    <citation type="submission" date="2017-06" db="EMBL/GenBank/DDBJ databases">
        <title>Complete genome sequence of Paenibacillus donghaensis KCTC 13049T isolated from East Sea sediment, South Korea.</title>
        <authorList>
            <person name="Jung B.K."/>
            <person name="Hong S.-J."/>
            <person name="Shin J.-H."/>
        </authorList>
    </citation>
    <scope>NUCLEOTIDE SEQUENCE [LARGE SCALE GENOMIC DNA]</scope>
    <source>
        <strain evidence="3 4">KCTC 13049</strain>
    </source>
</reference>
<evidence type="ECO:0000313" key="4">
    <source>
        <dbReference type="Proteomes" id="UP000249890"/>
    </source>
</evidence>
<keyword evidence="4" id="KW-1185">Reference proteome</keyword>
<name>A0A2Z2KCT4_9BACL</name>
<protein>
    <recommendedName>
        <fullName evidence="5">Oxidoreductase</fullName>
    </recommendedName>
</protein>
<dbReference type="KEGG" id="pdh:B9T62_02525"/>
<keyword evidence="2" id="KW-0560">Oxidoreductase</keyword>
<dbReference type="GO" id="GO:0016491">
    <property type="term" value="F:oxidoreductase activity"/>
    <property type="evidence" value="ECO:0007669"/>
    <property type="project" value="UniProtKB-KW"/>
</dbReference>
<evidence type="ECO:0000313" key="3">
    <source>
        <dbReference type="EMBL" id="ASA19779.1"/>
    </source>
</evidence>
<dbReference type="InterPro" id="IPR002347">
    <property type="entry name" value="SDR_fam"/>
</dbReference>
<accession>A0A2Z2KCT4</accession>
<evidence type="ECO:0000256" key="1">
    <source>
        <dbReference type="ARBA" id="ARBA00006484"/>
    </source>
</evidence>
<dbReference type="SUPFAM" id="SSF51735">
    <property type="entry name" value="NAD(P)-binding Rossmann-fold domains"/>
    <property type="match status" value="1"/>
</dbReference>
<evidence type="ECO:0008006" key="5">
    <source>
        <dbReference type="Google" id="ProtNLM"/>
    </source>
</evidence>
<organism evidence="3 4">
    <name type="scientific">Paenibacillus donghaensis</name>
    <dbReference type="NCBI Taxonomy" id="414771"/>
    <lineage>
        <taxon>Bacteria</taxon>
        <taxon>Bacillati</taxon>
        <taxon>Bacillota</taxon>
        <taxon>Bacilli</taxon>
        <taxon>Bacillales</taxon>
        <taxon>Paenibacillaceae</taxon>
        <taxon>Paenibacillus</taxon>
    </lineage>
</organism>
<proteinExistence type="inferred from homology"/>
<comment type="similarity">
    <text evidence="1">Belongs to the short-chain dehydrogenases/reductases (SDR) family.</text>
</comment>
<dbReference type="InterPro" id="IPR036291">
    <property type="entry name" value="NAD(P)-bd_dom_sf"/>
</dbReference>
<dbReference type="PANTHER" id="PTHR44196">
    <property type="entry name" value="DEHYDROGENASE/REDUCTASE SDR FAMILY MEMBER 7B"/>
    <property type="match status" value="1"/>
</dbReference>
<gene>
    <name evidence="3" type="ORF">B9T62_02525</name>
</gene>
<dbReference type="OrthoDB" id="9775296at2"/>
<dbReference type="EMBL" id="CP021780">
    <property type="protein sequence ID" value="ASA19779.1"/>
    <property type="molecule type" value="Genomic_DNA"/>
</dbReference>
<dbReference type="Gene3D" id="3.40.50.720">
    <property type="entry name" value="NAD(P)-binding Rossmann-like Domain"/>
    <property type="match status" value="1"/>
</dbReference>